<dbReference type="InterPro" id="IPR041657">
    <property type="entry name" value="HTH_17"/>
</dbReference>
<evidence type="ECO:0000313" key="2">
    <source>
        <dbReference type="EMBL" id="RNM35136.1"/>
    </source>
</evidence>
<dbReference type="AlphaFoldDB" id="A0A3N0IEX7"/>
<protein>
    <submittedName>
        <fullName evidence="2">DNA-binding protein</fullName>
    </submittedName>
</protein>
<sequence length="165" mass="18447">MNVMSAWRLLKPLRYRKGFCIVVAFISGDLKGKSMLSVSECAQILGVSTARVRQLIASGSLEATKVGRSWVLPEAAVYDRLLKNPSSGRPSSSSDDLHSERMASSAESRCDLPQLFEECKKAFSFCVPLDVLQSAKTQEEADFYIELSDFFLRQKQRELVKRGAF</sequence>
<dbReference type="GO" id="GO:0003677">
    <property type="term" value="F:DNA binding"/>
    <property type="evidence" value="ECO:0007669"/>
    <property type="project" value="UniProtKB-KW"/>
</dbReference>
<proteinExistence type="predicted"/>
<comment type="caution">
    <text evidence="2">The sequence shown here is derived from an EMBL/GenBank/DDBJ whole genome shotgun (WGS) entry which is preliminary data.</text>
</comment>
<dbReference type="NCBIfam" id="TIGR01764">
    <property type="entry name" value="excise"/>
    <property type="match status" value="1"/>
</dbReference>
<dbReference type="EMBL" id="QIBZ01000007">
    <property type="protein sequence ID" value="RNM35136.1"/>
    <property type="molecule type" value="Genomic_DNA"/>
</dbReference>
<reference evidence="3" key="1">
    <citation type="submission" date="2018-05" db="EMBL/GenBank/DDBJ databases">
        <title>Genome Sequencing of selected type strains of the family Eggerthellaceae.</title>
        <authorList>
            <person name="Danylec N."/>
            <person name="Stoll D.A."/>
            <person name="Doetsch A."/>
            <person name="Huch M."/>
        </authorList>
    </citation>
    <scope>NUCLEOTIDE SEQUENCE [LARGE SCALE GENOMIC DNA]</scope>
    <source>
        <strain evidence="3">DSM 22006</strain>
    </source>
</reference>
<dbReference type="InterPro" id="IPR010093">
    <property type="entry name" value="SinI_DNA-bd"/>
</dbReference>
<keyword evidence="2" id="KW-0238">DNA-binding</keyword>
<keyword evidence="3" id="KW-1185">Reference proteome</keyword>
<gene>
    <name evidence="2" type="ORF">DMP05_05385</name>
</gene>
<feature type="domain" description="Helix-turn-helix" evidence="1">
    <location>
        <begin position="35"/>
        <end position="77"/>
    </location>
</feature>
<organism evidence="2 3">
    <name type="scientific">Slackia isoflavoniconvertens</name>
    <dbReference type="NCBI Taxonomy" id="572010"/>
    <lineage>
        <taxon>Bacteria</taxon>
        <taxon>Bacillati</taxon>
        <taxon>Actinomycetota</taxon>
        <taxon>Coriobacteriia</taxon>
        <taxon>Eggerthellales</taxon>
        <taxon>Eggerthellaceae</taxon>
        <taxon>Slackia</taxon>
    </lineage>
</organism>
<dbReference type="Proteomes" id="UP000271472">
    <property type="component" value="Unassembled WGS sequence"/>
</dbReference>
<dbReference type="Pfam" id="PF12728">
    <property type="entry name" value="HTH_17"/>
    <property type="match status" value="1"/>
</dbReference>
<accession>A0A3N0IEX7</accession>
<evidence type="ECO:0000313" key="3">
    <source>
        <dbReference type="Proteomes" id="UP000271472"/>
    </source>
</evidence>
<name>A0A3N0IEX7_9ACTN</name>
<evidence type="ECO:0000259" key="1">
    <source>
        <dbReference type="Pfam" id="PF12728"/>
    </source>
</evidence>